<proteinExistence type="predicted"/>
<organism evidence="1 2">
    <name type="scientific">Bradyrhizobium japonicum</name>
    <dbReference type="NCBI Taxonomy" id="375"/>
    <lineage>
        <taxon>Bacteria</taxon>
        <taxon>Pseudomonadati</taxon>
        <taxon>Pseudomonadota</taxon>
        <taxon>Alphaproteobacteria</taxon>
        <taxon>Hyphomicrobiales</taxon>
        <taxon>Nitrobacteraceae</taxon>
        <taxon>Bradyrhizobium</taxon>
    </lineage>
</organism>
<protein>
    <submittedName>
        <fullName evidence="1">Uncharacterized protein</fullName>
    </submittedName>
</protein>
<dbReference type="RefSeq" id="WP_041958536.1">
    <property type="nucleotide sequence ID" value="NZ_JRPN01000024.1"/>
</dbReference>
<comment type="caution">
    <text evidence="1">The sequence shown here is derived from an EMBL/GenBank/DDBJ whole genome shotgun (WGS) entry which is preliminary data.</text>
</comment>
<sequence>MDNAGVYDLAVLDSSAFANAILSPLDDLDGVSSISLEAVFKYGSGSNAPSLSAIVMTTFDGGQSWRHIARFDFTTASATKLASIQAGAAKAITAYADLVSEGVNDGFLGDQIAVKLIATGSYSNSALSIRAAVR</sequence>
<dbReference type="AlphaFoldDB" id="A0A0A3XN08"/>
<name>A0A0A3XN08_BRAJP</name>
<reference evidence="1 2" key="1">
    <citation type="submission" date="2014-09" db="EMBL/GenBank/DDBJ databases">
        <title>Draft genome of Bradyrhizobium japonicum Is-34.</title>
        <authorList>
            <person name="Tsurumaru H."/>
            <person name="Yamakawa T."/>
            <person name="Hashimoto S."/>
            <person name="Okizaki K."/>
            <person name="Kanesaki Y."/>
            <person name="Yoshikawa H."/>
            <person name="Yajima S."/>
        </authorList>
    </citation>
    <scope>NUCLEOTIDE SEQUENCE [LARGE SCALE GENOMIC DNA]</scope>
    <source>
        <strain evidence="1 2">Is-34</strain>
    </source>
</reference>
<gene>
    <name evidence="1" type="ORF">MA20_31885</name>
</gene>
<evidence type="ECO:0000313" key="2">
    <source>
        <dbReference type="Proteomes" id="UP000030377"/>
    </source>
</evidence>
<evidence type="ECO:0000313" key="1">
    <source>
        <dbReference type="EMBL" id="KGT75797.1"/>
    </source>
</evidence>
<accession>A0A0A3XN08</accession>
<dbReference type="Proteomes" id="UP000030377">
    <property type="component" value="Unassembled WGS sequence"/>
</dbReference>
<dbReference type="EMBL" id="JRPN01000024">
    <property type="protein sequence ID" value="KGT75797.1"/>
    <property type="molecule type" value="Genomic_DNA"/>
</dbReference>